<organism evidence="2">
    <name type="scientific">Glycine soja</name>
    <name type="common">Wild soybean</name>
    <dbReference type="NCBI Taxonomy" id="3848"/>
    <lineage>
        <taxon>Eukaryota</taxon>
        <taxon>Viridiplantae</taxon>
        <taxon>Streptophyta</taxon>
        <taxon>Embryophyta</taxon>
        <taxon>Tracheophyta</taxon>
        <taxon>Spermatophyta</taxon>
        <taxon>Magnoliopsida</taxon>
        <taxon>eudicotyledons</taxon>
        <taxon>Gunneridae</taxon>
        <taxon>Pentapetalae</taxon>
        <taxon>rosids</taxon>
        <taxon>fabids</taxon>
        <taxon>Fabales</taxon>
        <taxon>Fabaceae</taxon>
        <taxon>Papilionoideae</taxon>
        <taxon>50 kb inversion clade</taxon>
        <taxon>NPAAA clade</taxon>
        <taxon>indigoferoid/millettioid clade</taxon>
        <taxon>Phaseoleae</taxon>
        <taxon>Glycine</taxon>
        <taxon>Glycine subgen. Soja</taxon>
    </lineage>
</organism>
<reference evidence="2" key="1">
    <citation type="submission" date="2014-07" db="EMBL/GenBank/DDBJ databases">
        <title>Identification of a novel salt tolerance gene in wild soybean by whole-genome sequencing.</title>
        <authorList>
            <person name="Lam H.-M."/>
            <person name="Qi X."/>
            <person name="Li M.-W."/>
            <person name="Liu X."/>
            <person name="Xie M."/>
            <person name="Ni M."/>
            <person name="Xu X."/>
        </authorList>
    </citation>
    <scope>NUCLEOTIDE SEQUENCE [LARGE SCALE GENOMIC DNA]</scope>
    <source>
        <tissue evidence="2">Root</tissue>
    </source>
</reference>
<feature type="domain" description="PB1-like" evidence="1">
    <location>
        <begin position="6"/>
        <end position="101"/>
    </location>
</feature>
<dbReference type="Proteomes" id="UP000053555">
    <property type="component" value="Unassembled WGS sequence"/>
</dbReference>
<dbReference type="EMBL" id="KN647718">
    <property type="protein sequence ID" value="KHN36358.1"/>
    <property type="molecule type" value="Genomic_DNA"/>
</dbReference>
<dbReference type="Pfam" id="PF26130">
    <property type="entry name" value="PB1-like"/>
    <property type="match status" value="1"/>
</dbReference>
<dbReference type="AlphaFoldDB" id="A0A0B2RV88"/>
<accession>A0A0B2RV88</accession>
<evidence type="ECO:0000313" key="2">
    <source>
        <dbReference type="EMBL" id="KHN36358.1"/>
    </source>
</evidence>
<name>A0A0B2RV88_GLYSO</name>
<proteinExistence type="predicted"/>
<protein>
    <recommendedName>
        <fullName evidence="1">PB1-like domain-containing protein</fullName>
    </recommendedName>
</protein>
<gene>
    <name evidence="2" type="ORF">glysoja_043569</name>
</gene>
<evidence type="ECO:0000259" key="1">
    <source>
        <dbReference type="Pfam" id="PF26130"/>
    </source>
</evidence>
<dbReference type="InterPro" id="IPR058594">
    <property type="entry name" value="PB1-like_dom_pln"/>
</dbReference>
<sequence length="214" mass="24114">MSFFAYFHHGGVFRKNGQDVVYDNGTKDAKEVTNLDKWSYFKVVGIVKEDLKCDTGVRLWWINDGPKYVARYRAIKCNVDAVELGKYCVEHQCPVDIYVEHVVGDVSWFEDGLPRIVEDEIGSQTTRGGRSDKGTVEVRVIENDGPVGSDSDDSDEANDVYLDESKEERALGLDDDVVPVYWYGQGKKVNVSATIVKLTLKEIIKKLSNDSPCY</sequence>